<protein>
    <submittedName>
        <fullName evidence="1">Uncharacterized protein</fullName>
    </submittedName>
</protein>
<sequence length="285" mass="32241">MVLGPLQYVPPPHTFFAASGPPPHEGPHLDLALSSPNPVVALLQASFDLRHATLRALSEALDIRLDRTGLGSLEEKPWTRIHPMRVRVWGARESTFTDDTARAEVPPLRASPTLVQLYELVAMLIEGFRFTIMRVLPNMPESIADGGDESMYAYVFERCPMMRIYEGALDGLSELEQRGLTMYALRRLLALECVGFYAFPLFYLFDPEAADFRIFDGIKAMPADDALARIEMSLCYLKAMVAQGAFDLWDQHGPCAREWWPYYRDYCGFEEVPSSPIDEDLLTRN</sequence>
<accession>A0A9P3L7Q8</accession>
<keyword evidence="2" id="KW-1185">Reference proteome</keyword>
<dbReference type="EMBL" id="BPQB01000002">
    <property type="protein sequence ID" value="GJE85240.1"/>
    <property type="molecule type" value="Genomic_DNA"/>
</dbReference>
<name>A0A9P3L7Q8_9APHY</name>
<comment type="caution">
    <text evidence="1">The sequence shown here is derived from an EMBL/GenBank/DDBJ whole genome shotgun (WGS) entry which is preliminary data.</text>
</comment>
<evidence type="ECO:0000313" key="1">
    <source>
        <dbReference type="EMBL" id="GJE85240.1"/>
    </source>
</evidence>
<dbReference type="OrthoDB" id="10573957at2759"/>
<dbReference type="AlphaFoldDB" id="A0A9P3L7Q8"/>
<dbReference type="Proteomes" id="UP000703269">
    <property type="component" value="Unassembled WGS sequence"/>
</dbReference>
<reference evidence="1 2" key="1">
    <citation type="submission" date="2021-08" db="EMBL/GenBank/DDBJ databases">
        <title>Draft Genome Sequence of Phanerochaete sordida strain YK-624.</title>
        <authorList>
            <person name="Mori T."/>
            <person name="Dohra H."/>
            <person name="Suzuki T."/>
            <person name="Kawagishi H."/>
            <person name="Hirai H."/>
        </authorList>
    </citation>
    <scope>NUCLEOTIDE SEQUENCE [LARGE SCALE GENOMIC DNA]</scope>
    <source>
        <strain evidence="1 2">YK-624</strain>
    </source>
</reference>
<evidence type="ECO:0000313" key="2">
    <source>
        <dbReference type="Proteomes" id="UP000703269"/>
    </source>
</evidence>
<organism evidence="1 2">
    <name type="scientific">Phanerochaete sordida</name>
    <dbReference type="NCBI Taxonomy" id="48140"/>
    <lineage>
        <taxon>Eukaryota</taxon>
        <taxon>Fungi</taxon>
        <taxon>Dikarya</taxon>
        <taxon>Basidiomycota</taxon>
        <taxon>Agaricomycotina</taxon>
        <taxon>Agaricomycetes</taxon>
        <taxon>Polyporales</taxon>
        <taxon>Phanerochaetaceae</taxon>
        <taxon>Phanerochaete</taxon>
    </lineage>
</organism>
<proteinExistence type="predicted"/>
<gene>
    <name evidence="1" type="ORF">PsYK624_013180</name>
</gene>